<feature type="chain" id="PRO_5017672453" description="Secreted protein" evidence="1">
    <location>
        <begin position="21"/>
        <end position="80"/>
    </location>
</feature>
<keyword evidence="3" id="KW-1185">Reference proteome</keyword>
<evidence type="ECO:0000313" key="3">
    <source>
        <dbReference type="Proteomes" id="UP000253729"/>
    </source>
</evidence>
<dbReference type="RefSeq" id="XP_026628893.1">
    <property type="nucleotide sequence ID" value="XM_026765414.1"/>
</dbReference>
<evidence type="ECO:0000256" key="1">
    <source>
        <dbReference type="SAM" id="SignalP"/>
    </source>
</evidence>
<evidence type="ECO:0008006" key="4">
    <source>
        <dbReference type="Google" id="ProtNLM"/>
    </source>
</evidence>
<proteinExistence type="predicted"/>
<keyword evidence="1" id="KW-0732">Signal</keyword>
<reference evidence="2 3" key="1">
    <citation type="submission" date="2018-07" db="EMBL/GenBank/DDBJ databases">
        <title>The genomes of Aspergillus section Nigri reveals drivers in fungal speciation.</title>
        <authorList>
            <consortium name="DOE Joint Genome Institute"/>
            <person name="Vesth T.C."/>
            <person name="Nybo J."/>
            <person name="Theobald S."/>
            <person name="Brandl J."/>
            <person name="Frisvad J.C."/>
            <person name="Nielsen K.F."/>
            <person name="Lyhne E.K."/>
            <person name="Kogle M.E."/>
            <person name="Kuo A."/>
            <person name="Riley R."/>
            <person name="Clum A."/>
            <person name="Nolan M."/>
            <person name="Lipzen A."/>
            <person name="Salamov A."/>
            <person name="Henrissat B."/>
            <person name="Wiebenga A."/>
            <person name="De vries R.P."/>
            <person name="Grigoriev I.V."/>
            <person name="Mortensen U.H."/>
            <person name="Andersen M.R."/>
            <person name="Baker S.E."/>
        </authorList>
    </citation>
    <scope>NUCLEOTIDE SEQUENCE [LARGE SCALE GENOMIC DNA]</scope>
    <source>
        <strain evidence="2 3">CBS 139.54b</strain>
    </source>
</reference>
<evidence type="ECO:0000313" key="2">
    <source>
        <dbReference type="EMBL" id="RDH35871.1"/>
    </source>
</evidence>
<dbReference type="GeneID" id="38133770"/>
<name>A0A3F3Q9J5_9EURO</name>
<dbReference type="Proteomes" id="UP000253729">
    <property type="component" value="Unassembled WGS sequence"/>
</dbReference>
<dbReference type="AlphaFoldDB" id="A0A3F3Q9J5"/>
<protein>
    <recommendedName>
        <fullName evidence="4">Secreted protein</fullName>
    </recommendedName>
</protein>
<gene>
    <name evidence="2" type="ORF">BDQ94DRAFT_139372</name>
</gene>
<sequence length="80" mass="9814">MMVLCIILVYWVWWCRYRLGVDTRAVQSVVTRNNCESEQFEILFIPSNLSTRRFFASLVRKLSVRWLQMQHLCHTIFYFY</sequence>
<feature type="signal peptide" evidence="1">
    <location>
        <begin position="1"/>
        <end position="20"/>
    </location>
</feature>
<accession>A0A3F3Q9J5</accession>
<organism evidence="2 3">
    <name type="scientific">Aspergillus welwitschiae</name>
    <dbReference type="NCBI Taxonomy" id="1341132"/>
    <lineage>
        <taxon>Eukaryota</taxon>
        <taxon>Fungi</taxon>
        <taxon>Dikarya</taxon>
        <taxon>Ascomycota</taxon>
        <taxon>Pezizomycotina</taxon>
        <taxon>Eurotiomycetes</taxon>
        <taxon>Eurotiomycetidae</taxon>
        <taxon>Eurotiales</taxon>
        <taxon>Aspergillaceae</taxon>
        <taxon>Aspergillus</taxon>
        <taxon>Aspergillus subgen. Circumdati</taxon>
    </lineage>
</organism>
<dbReference type="EMBL" id="KZ852039">
    <property type="protein sequence ID" value="RDH35871.1"/>
    <property type="molecule type" value="Genomic_DNA"/>
</dbReference>